<gene>
    <name evidence="2" type="ORF">M0L44_19320</name>
</gene>
<feature type="coiled-coil region" evidence="1">
    <location>
        <begin position="152"/>
        <end position="190"/>
    </location>
</feature>
<sequence length="199" mass="21438">MSDVIFLFRRPAPAWALCLLGLLLALSGCDTLPPPPVEGPAAEPPQASASAPTCELPVAAPTHSDRDLSGRRLLQWQDELRNATGEPLPARIARLSADTPTPAHQVELGLALLHTRNPGDAARAQGLLEAVGKASGDEAAAWAPWARLLAGRAAEQRRLEEQSDRLAQQLRDSQRRIDQLSEKLEALKAIERSLGPKRP</sequence>
<proteinExistence type="predicted"/>
<protein>
    <submittedName>
        <fullName evidence="2">Uncharacterized protein</fullName>
    </submittedName>
</protein>
<name>A0ABT1BSR0_9BURK</name>
<dbReference type="Proteomes" id="UP001204851">
    <property type="component" value="Unassembled WGS sequence"/>
</dbReference>
<keyword evidence="3" id="KW-1185">Reference proteome</keyword>
<comment type="caution">
    <text evidence="2">The sequence shown here is derived from an EMBL/GenBank/DDBJ whole genome shotgun (WGS) entry which is preliminary data.</text>
</comment>
<accession>A0ABT1BSR0</accession>
<organism evidence="2 3">
    <name type="scientific">Ideonella oryzae</name>
    <dbReference type="NCBI Taxonomy" id="2937441"/>
    <lineage>
        <taxon>Bacteria</taxon>
        <taxon>Pseudomonadati</taxon>
        <taxon>Pseudomonadota</taxon>
        <taxon>Betaproteobacteria</taxon>
        <taxon>Burkholderiales</taxon>
        <taxon>Sphaerotilaceae</taxon>
        <taxon>Ideonella</taxon>
    </lineage>
</organism>
<evidence type="ECO:0000313" key="3">
    <source>
        <dbReference type="Proteomes" id="UP001204851"/>
    </source>
</evidence>
<evidence type="ECO:0000313" key="2">
    <source>
        <dbReference type="EMBL" id="MCO5978854.1"/>
    </source>
</evidence>
<dbReference type="EMBL" id="JAMXMC010000013">
    <property type="protein sequence ID" value="MCO5978854.1"/>
    <property type="molecule type" value="Genomic_DNA"/>
</dbReference>
<dbReference type="RefSeq" id="WP_252771792.1">
    <property type="nucleotide sequence ID" value="NZ_JAMXMC010000013.1"/>
</dbReference>
<reference evidence="2 3" key="1">
    <citation type="submission" date="2022-06" db="EMBL/GenBank/DDBJ databases">
        <title>Ideonella sp. NS12-5 Genome sequencing and assembly.</title>
        <authorList>
            <person name="Jung Y."/>
        </authorList>
    </citation>
    <scope>NUCLEOTIDE SEQUENCE [LARGE SCALE GENOMIC DNA]</scope>
    <source>
        <strain evidence="2 3">NS12-5</strain>
    </source>
</reference>
<evidence type="ECO:0000256" key="1">
    <source>
        <dbReference type="SAM" id="Coils"/>
    </source>
</evidence>
<keyword evidence="1" id="KW-0175">Coiled coil</keyword>